<gene>
    <name evidence="2" type="ORF">KI809_13680</name>
</gene>
<dbReference type="SUPFAM" id="SSF88713">
    <property type="entry name" value="Glycoside hydrolase/deacetylase"/>
    <property type="match status" value="1"/>
</dbReference>
<keyword evidence="3" id="KW-1185">Reference proteome</keyword>
<comment type="caution">
    <text evidence="2">The sequence shown here is derived from an EMBL/GenBank/DDBJ whole genome shotgun (WGS) entry which is preliminary data.</text>
</comment>
<evidence type="ECO:0000256" key="1">
    <source>
        <dbReference type="SAM" id="SignalP"/>
    </source>
</evidence>
<dbReference type="RefSeq" id="WP_214172118.1">
    <property type="nucleotide sequence ID" value="NZ_JAHCVJ010000005.1"/>
</dbReference>
<dbReference type="InterPro" id="IPR011330">
    <property type="entry name" value="Glyco_hydro/deAcase_b/a-brl"/>
</dbReference>
<name>A0AAW4L722_9BACT</name>
<keyword evidence="1" id="KW-0732">Signal</keyword>
<dbReference type="EMBL" id="JAHCVJ010000005">
    <property type="protein sequence ID" value="MBT0665352.1"/>
    <property type="molecule type" value="Genomic_DNA"/>
</dbReference>
<sequence length="325" mass="35327">MSWRKLLQLNVLLLLALFAIPTSPLASTITGYQPVVINYLDSSGARQLAIRSFSKAGTPYYLVVDQDTLATKLAPATSVKPATAEATPFDDILAKKTAPPYSLQNFGLKHAIRPVSGMFLSVDLCPSKRPFEKGMFEALTAISRTSGRPTPVAICISGAWLSTHREELSWLKDQEQKGLLAITWVNHSLSHFYDPALLLERNFMLAAGTNQRMEILANEVAMLEAGITPSPFFRFPGLVSDERLAKLLRELSLIPLGADAWLAKGEAPRDGSIILVHGNGNEPPGIVKLMKLLQSSNSPHFLPLTAATTASRNNLLDKAATAGQR</sequence>
<evidence type="ECO:0000313" key="3">
    <source>
        <dbReference type="Proteomes" id="UP000811899"/>
    </source>
</evidence>
<dbReference type="CDD" id="cd10963">
    <property type="entry name" value="CE4_RC0012_like"/>
    <property type="match status" value="1"/>
</dbReference>
<feature type="chain" id="PRO_5043867981" evidence="1">
    <location>
        <begin position="27"/>
        <end position="325"/>
    </location>
</feature>
<evidence type="ECO:0000313" key="2">
    <source>
        <dbReference type="EMBL" id="MBT0665352.1"/>
    </source>
</evidence>
<dbReference type="AlphaFoldDB" id="A0AAW4L722"/>
<dbReference type="Proteomes" id="UP000811899">
    <property type="component" value="Unassembled WGS sequence"/>
</dbReference>
<dbReference type="GO" id="GO:0005975">
    <property type="term" value="P:carbohydrate metabolic process"/>
    <property type="evidence" value="ECO:0007669"/>
    <property type="project" value="InterPro"/>
</dbReference>
<organism evidence="2 3">
    <name type="scientific">Geoanaerobacter pelophilus</name>
    <dbReference type="NCBI Taxonomy" id="60036"/>
    <lineage>
        <taxon>Bacteria</taxon>
        <taxon>Pseudomonadati</taxon>
        <taxon>Thermodesulfobacteriota</taxon>
        <taxon>Desulfuromonadia</taxon>
        <taxon>Geobacterales</taxon>
        <taxon>Geobacteraceae</taxon>
        <taxon>Geoanaerobacter</taxon>
    </lineage>
</organism>
<accession>A0AAW4L722</accession>
<reference evidence="2 3" key="1">
    <citation type="submission" date="2021-05" db="EMBL/GenBank/DDBJ databases">
        <title>The draft genome of Geobacter pelophilus DSM 12255.</title>
        <authorList>
            <person name="Xu Z."/>
            <person name="Masuda Y."/>
            <person name="Itoh H."/>
            <person name="Senoo K."/>
        </authorList>
    </citation>
    <scope>NUCLEOTIDE SEQUENCE [LARGE SCALE GENOMIC DNA]</scope>
    <source>
        <strain evidence="2 3">DSM 12255</strain>
    </source>
</reference>
<proteinExistence type="predicted"/>
<dbReference type="Gene3D" id="3.20.20.370">
    <property type="entry name" value="Glycoside hydrolase/deacetylase"/>
    <property type="match status" value="1"/>
</dbReference>
<feature type="signal peptide" evidence="1">
    <location>
        <begin position="1"/>
        <end position="26"/>
    </location>
</feature>
<protein>
    <submittedName>
        <fullName evidence="2">Polysaccharide deacetylase</fullName>
    </submittedName>
</protein>